<evidence type="ECO:0000313" key="5">
    <source>
        <dbReference type="Proteomes" id="UP000563426"/>
    </source>
</evidence>
<evidence type="ECO:0000256" key="1">
    <source>
        <dbReference type="SAM" id="MobiDB-lite"/>
    </source>
</evidence>
<keyword evidence="2" id="KW-0732">Signal</keyword>
<evidence type="ECO:0000259" key="3">
    <source>
        <dbReference type="Pfam" id="PF07883"/>
    </source>
</evidence>
<dbReference type="Proteomes" id="UP000563426">
    <property type="component" value="Unassembled WGS sequence"/>
</dbReference>
<feature type="signal peptide" evidence="2">
    <location>
        <begin position="1"/>
        <end position="31"/>
    </location>
</feature>
<dbReference type="EMBL" id="JABFJV010000023">
    <property type="protein sequence ID" value="NOK32869.1"/>
    <property type="molecule type" value="Genomic_DNA"/>
</dbReference>
<dbReference type="Pfam" id="PF07883">
    <property type="entry name" value="Cupin_2"/>
    <property type="match status" value="1"/>
</dbReference>
<accession>A0A7Y4KHL5</accession>
<dbReference type="PANTHER" id="PTHR36448:SF2">
    <property type="entry name" value="CUPIN TYPE-1 DOMAIN-CONTAINING PROTEIN"/>
    <property type="match status" value="1"/>
</dbReference>
<feature type="domain" description="Cupin type-2" evidence="3">
    <location>
        <begin position="96"/>
        <end position="142"/>
    </location>
</feature>
<organism evidence="4 5">
    <name type="scientific">Corallococcus exercitus</name>
    <dbReference type="NCBI Taxonomy" id="2316736"/>
    <lineage>
        <taxon>Bacteria</taxon>
        <taxon>Pseudomonadati</taxon>
        <taxon>Myxococcota</taxon>
        <taxon>Myxococcia</taxon>
        <taxon>Myxococcales</taxon>
        <taxon>Cystobacterineae</taxon>
        <taxon>Myxococcaceae</taxon>
        <taxon>Corallococcus</taxon>
    </lineage>
</organism>
<dbReference type="RefSeq" id="WP_171433414.1">
    <property type="nucleotide sequence ID" value="NZ_JABFJV010000023.1"/>
</dbReference>
<dbReference type="PANTHER" id="PTHR36448">
    <property type="entry name" value="BLR7373 PROTEIN"/>
    <property type="match status" value="1"/>
</dbReference>
<feature type="region of interest" description="Disordered" evidence="1">
    <location>
        <begin position="180"/>
        <end position="203"/>
    </location>
</feature>
<dbReference type="InterPro" id="IPR047121">
    <property type="entry name" value="YjiB-like"/>
</dbReference>
<dbReference type="InterPro" id="IPR013096">
    <property type="entry name" value="Cupin_2"/>
</dbReference>
<sequence length="203" mass="21597">MKDSAKPDTARWVTGAIAGAALSLASVDAHADAPAKALVPTRLTFKDDGKVPNSRFPVLVYRAAVSREGDVAATFEQRFEANGWPPQWRSSVYDFHHYHSTAHEVLGVAKGSAKLMLGGEAGQVVSVQAGDVVVLPAGTGHKRVESSGDFLVVGAYPEGHGQWDLQRPDAATHDDSVKRIAQVPVPPSDPVSGRDGALVRDWK</sequence>
<dbReference type="PIRSF" id="PIRSF019307">
    <property type="entry name" value="UCP019307"/>
    <property type="match status" value="1"/>
</dbReference>
<evidence type="ECO:0000256" key="2">
    <source>
        <dbReference type="SAM" id="SignalP"/>
    </source>
</evidence>
<comment type="caution">
    <text evidence="4">The sequence shown here is derived from an EMBL/GenBank/DDBJ whole genome shotgun (WGS) entry which is preliminary data.</text>
</comment>
<dbReference type="Gene3D" id="2.60.120.10">
    <property type="entry name" value="Jelly Rolls"/>
    <property type="match status" value="1"/>
</dbReference>
<dbReference type="AlphaFoldDB" id="A0A7Y4KHL5"/>
<name>A0A7Y4KHL5_9BACT</name>
<dbReference type="InterPro" id="IPR011051">
    <property type="entry name" value="RmlC_Cupin_sf"/>
</dbReference>
<dbReference type="InterPro" id="IPR014500">
    <property type="entry name" value="UCP019307_cupin"/>
</dbReference>
<protein>
    <submittedName>
        <fullName evidence="4">Cupin domain-containing protein</fullName>
    </submittedName>
</protein>
<reference evidence="4 5" key="1">
    <citation type="submission" date="2020-05" db="EMBL/GenBank/DDBJ databases">
        <authorList>
            <person name="Whitworth D."/>
        </authorList>
    </citation>
    <scope>NUCLEOTIDE SEQUENCE [LARGE SCALE GENOMIC DNA]</scope>
    <source>
        <strain evidence="4 5">AB043B</strain>
    </source>
</reference>
<dbReference type="CDD" id="cd02219">
    <property type="entry name" value="cupin_YjlB-like"/>
    <property type="match status" value="1"/>
</dbReference>
<evidence type="ECO:0000313" key="4">
    <source>
        <dbReference type="EMBL" id="NOK32869.1"/>
    </source>
</evidence>
<dbReference type="InterPro" id="IPR014710">
    <property type="entry name" value="RmlC-like_jellyroll"/>
</dbReference>
<feature type="chain" id="PRO_5030738449" evidence="2">
    <location>
        <begin position="32"/>
        <end position="203"/>
    </location>
</feature>
<proteinExistence type="predicted"/>
<dbReference type="SUPFAM" id="SSF51182">
    <property type="entry name" value="RmlC-like cupins"/>
    <property type="match status" value="1"/>
</dbReference>
<keyword evidence="5" id="KW-1185">Reference proteome</keyword>
<gene>
    <name evidence="4" type="ORF">HMI49_06620</name>
</gene>